<evidence type="ECO:0000256" key="1">
    <source>
        <dbReference type="PROSITE-ProRule" id="PRU00047"/>
    </source>
</evidence>
<sequence length="537" mass="62131">MNFSCQHFPCGTLNEDIDAWLFKVKIWKVATGITSDRQLIAVVASNLEKNALAWFQAWFNSVDEPFTSWATFEKEIKKRFQSPQRKRRLRDELFELRQKNSMVEYVEEFQRLVALIGTMTAEEALYKFVRGLKPHIRNLVLIQDPTTLMEAMKMAEIFDAGTKASNNNYRFNFSPNFQRRSTPVPHDPNRMDVDAIGSTATDTLTQEECKRKGLCFYCKKRGHRAYQCRNRRANEKVNAIEHQESTDEQEYNEMLVITDTVKGRTSVRPFLAPVTISNRNYAALLDSGATMDVIDTSTVTENSLPRYRVSPPIKIVMADNTGYQITERTVLKLSHEGVECRPWLRINNPEIDWKLDKVSFEKPPKVEIDKFEDKSLVGHRAVRKYHKGSSELFLISLSKEPDIENPISKEIQIVLNKFPNLLCDSKITLPLLRDNQKGLSKRLARYVEELAEYQIKIVYKPGKTNEAADALSRLESLSTVETGQTVLPDDWPLYYKHLVLKSNIEIPNEIKKKLEDNIVNLFYDIDQDMKYPRSIEN</sequence>
<keyword evidence="1" id="KW-0863">Zinc-finger</keyword>
<evidence type="ECO:0000259" key="2">
    <source>
        <dbReference type="PROSITE" id="PS50158"/>
    </source>
</evidence>
<dbReference type="InterPro" id="IPR021109">
    <property type="entry name" value="Peptidase_aspartic_dom_sf"/>
</dbReference>
<keyword evidence="1" id="KW-0479">Metal-binding</keyword>
<protein>
    <submittedName>
        <fullName evidence="3">Retrotransposon-derived protein PEG10</fullName>
    </submittedName>
</protein>
<dbReference type="PROSITE" id="PS50158">
    <property type="entry name" value="ZF_CCHC"/>
    <property type="match status" value="1"/>
</dbReference>
<comment type="caution">
    <text evidence="3">The sequence shown here is derived from an EMBL/GenBank/DDBJ whole genome shotgun (WGS) entry which is preliminary data.</text>
</comment>
<dbReference type="SUPFAM" id="SSF57756">
    <property type="entry name" value="Retrovirus zinc finger-like domains"/>
    <property type="match status" value="1"/>
</dbReference>
<dbReference type="PANTHER" id="PTHR15503:SF22">
    <property type="entry name" value="TRANSPOSON TY3-I GAG POLYPROTEIN"/>
    <property type="match status" value="1"/>
</dbReference>
<dbReference type="OrthoDB" id="5558452at2759"/>
<accession>A0A1R1X8K7</accession>
<dbReference type="InterPro" id="IPR036875">
    <property type="entry name" value="Znf_CCHC_sf"/>
</dbReference>
<dbReference type="Proteomes" id="UP000187429">
    <property type="component" value="Unassembled WGS sequence"/>
</dbReference>
<dbReference type="PANTHER" id="PTHR15503">
    <property type="entry name" value="LDOC1 RELATED"/>
    <property type="match status" value="1"/>
</dbReference>
<organism evidence="3 4">
    <name type="scientific">Smittium culicis</name>
    <dbReference type="NCBI Taxonomy" id="133412"/>
    <lineage>
        <taxon>Eukaryota</taxon>
        <taxon>Fungi</taxon>
        <taxon>Fungi incertae sedis</taxon>
        <taxon>Zoopagomycota</taxon>
        <taxon>Kickxellomycotina</taxon>
        <taxon>Harpellomycetes</taxon>
        <taxon>Harpellales</taxon>
        <taxon>Legeriomycetaceae</taxon>
        <taxon>Smittium</taxon>
    </lineage>
</organism>
<dbReference type="InterPro" id="IPR045358">
    <property type="entry name" value="Ty3_capsid"/>
</dbReference>
<dbReference type="SMART" id="SM00343">
    <property type="entry name" value="ZnF_C2HC"/>
    <property type="match status" value="1"/>
</dbReference>
<dbReference type="EMBL" id="LSSM01006345">
    <property type="protein sequence ID" value="OMJ10971.1"/>
    <property type="molecule type" value="Genomic_DNA"/>
</dbReference>
<keyword evidence="4" id="KW-1185">Reference proteome</keyword>
<reference evidence="4" key="1">
    <citation type="submission" date="2017-01" db="EMBL/GenBank/DDBJ databases">
        <authorList>
            <person name="Wang Y."/>
            <person name="White M."/>
            <person name="Kvist S."/>
            <person name="Moncalvo J.-M."/>
        </authorList>
    </citation>
    <scope>NUCLEOTIDE SEQUENCE [LARGE SCALE GENOMIC DNA]</scope>
    <source>
        <strain evidence="4">ID-206-W2</strain>
    </source>
</reference>
<dbReference type="GO" id="GO:0008270">
    <property type="term" value="F:zinc ion binding"/>
    <property type="evidence" value="ECO:0007669"/>
    <property type="project" value="UniProtKB-KW"/>
</dbReference>
<dbReference type="InterPro" id="IPR032567">
    <property type="entry name" value="RTL1-rel"/>
</dbReference>
<dbReference type="Pfam" id="PF19259">
    <property type="entry name" value="Ty3_capsid"/>
    <property type="match status" value="1"/>
</dbReference>
<proteinExistence type="predicted"/>
<feature type="domain" description="CCHC-type" evidence="2">
    <location>
        <begin position="215"/>
        <end position="230"/>
    </location>
</feature>
<dbReference type="CDD" id="cd00303">
    <property type="entry name" value="retropepsin_like"/>
    <property type="match status" value="1"/>
</dbReference>
<dbReference type="AlphaFoldDB" id="A0A1R1X8K7"/>
<evidence type="ECO:0000313" key="3">
    <source>
        <dbReference type="EMBL" id="OMJ10971.1"/>
    </source>
</evidence>
<name>A0A1R1X8K7_9FUNG</name>
<gene>
    <name evidence="3" type="ORF">AYI69_g10037</name>
</gene>
<dbReference type="InterPro" id="IPR001878">
    <property type="entry name" value="Znf_CCHC"/>
</dbReference>
<keyword evidence="1" id="KW-0862">Zinc</keyword>
<dbReference type="GO" id="GO:0003676">
    <property type="term" value="F:nucleic acid binding"/>
    <property type="evidence" value="ECO:0007669"/>
    <property type="project" value="InterPro"/>
</dbReference>
<dbReference type="Gene3D" id="2.40.70.10">
    <property type="entry name" value="Acid Proteases"/>
    <property type="match status" value="1"/>
</dbReference>
<evidence type="ECO:0000313" key="4">
    <source>
        <dbReference type="Proteomes" id="UP000187429"/>
    </source>
</evidence>